<evidence type="ECO:0000256" key="2">
    <source>
        <dbReference type="SAM" id="SignalP"/>
    </source>
</evidence>
<reference evidence="3" key="2">
    <citation type="journal article" date="2021" name="Data Brief">
        <title>Draft genome sequence data of the facultative, thermophilic, xylanolytic bacterium Paenibacillus sp. strain DA-C8.</title>
        <authorList>
            <person name="Chhe C."/>
            <person name="Uke A."/>
            <person name="Baramee S."/>
            <person name="Ungkulpasvich U."/>
            <person name="Tachaapaikoon C."/>
            <person name="Pason P."/>
            <person name="Waeonukul R."/>
            <person name="Ratanakhanokchai K."/>
            <person name="Kosugi A."/>
        </authorList>
    </citation>
    <scope>NUCLEOTIDE SEQUENCE</scope>
    <source>
        <strain evidence="3">DA-C8</strain>
    </source>
</reference>
<sequence length="196" mass="21707">MRLRTFLAVLLLFSMAALGTACGTHAHEPVEVDELTHRCAICNMAVTDDRHAVQIITKDGQPLLFDDLGCMYAWIMQHGSDAIGAAFVRDYHDLKWLKMEEAYYVYDAAIRTPMAYGVISFADEQAARSFIAEHGSGMLLTADDLAEHTWESDHEHEHAHGHDHGGEQHHDEPHVHTEPGDDGQEHHAPQGAGHGA</sequence>
<dbReference type="PANTHER" id="PTHR41247:SF1">
    <property type="entry name" value="HTH-TYPE TRANSCRIPTIONAL REPRESSOR YCNK"/>
    <property type="match status" value="1"/>
</dbReference>
<protein>
    <submittedName>
        <fullName evidence="3">Lipoprotein</fullName>
    </submittedName>
</protein>
<dbReference type="RefSeq" id="WP_200965791.1">
    <property type="nucleotide sequence ID" value="NZ_BMAQ01000005.1"/>
</dbReference>
<dbReference type="SUPFAM" id="SSF160387">
    <property type="entry name" value="NosL/MerB-like"/>
    <property type="match status" value="1"/>
</dbReference>
<proteinExistence type="predicted"/>
<feature type="compositionally biased region" description="Basic and acidic residues" evidence="1">
    <location>
        <begin position="149"/>
        <end position="188"/>
    </location>
</feature>
<reference evidence="3" key="1">
    <citation type="submission" date="2020-08" db="EMBL/GenBank/DDBJ databases">
        <authorList>
            <person name="Uke A."/>
            <person name="Chhe C."/>
            <person name="Baramee S."/>
            <person name="Kosugi A."/>
        </authorList>
    </citation>
    <scope>NUCLEOTIDE SEQUENCE</scope>
    <source>
        <strain evidence="3">DA-C8</strain>
    </source>
</reference>
<keyword evidence="3" id="KW-0449">Lipoprotein</keyword>
<evidence type="ECO:0000256" key="1">
    <source>
        <dbReference type="SAM" id="MobiDB-lite"/>
    </source>
</evidence>
<feature type="signal peptide" evidence="2">
    <location>
        <begin position="1"/>
        <end position="26"/>
    </location>
</feature>
<evidence type="ECO:0000313" key="4">
    <source>
        <dbReference type="Proteomes" id="UP000654993"/>
    </source>
</evidence>
<feature type="chain" id="PRO_5036918024" evidence="2">
    <location>
        <begin position="27"/>
        <end position="196"/>
    </location>
</feature>
<accession>A0A916VGI0</accession>
<dbReference type="Proteomes" id="UP000654993">
    <property type="component" value="Unassembled WGS sequence"/>
</dbReference>
<dbReference type="EMBL" id="BMAQ01000005">
    <property type="protein sequence ID" value="GFR37520.1"/>
    <property type="molecule type" value="Genomic_DNA"/>
</dbReference>
<comment type="caution">
    <text evidence="3">The sequence shown here is derived from an EMBL/GenBank/DDBJ whole genome shotgun (WGS) entry which is preliminary data.</text>
</comment>
<dbReference type="AlphaFoldDB" id="A0A916VGI0"/>
<dbReference type="InterPro" id="IPR008719">
    <property type="entry name" value="N2O_reductase_NosL"/>
</dbReference>
<gene>
    <name evidence="3" type="ORF">PRECH8_08160</name>
</gene>
<name>A0A916VGI0_9BACL</name>
<feature type="region of interest" description="Disordered" evidence="1">
    <location>
        <begin position="149"/>
        <end position="196"/>
    </location>
</feature>
<keyword evidence="4" id="KW-1185">Reference proteome</keyword>
<dbReference type="Pfam" id="PF05573">
    <property type="entry name" value="NosL"/>
    <property type="match status" value="1"/>
</dbReference>
<keyword evidence="2" id="KW-0732">Signal</keyword>
<dbReference type="PROSITE" id="PS51257">
    <property type="entry name" value="PROKAR_LIPOPROTEIN"/>
    <property type="match status" value="1"/>
</dbReference>
<dbReference type="PANTHER" id="PTHR41247">
    <property type="entry name" value="HTH-TYPE TRANSCRIPTIONAL REPRESSOR YCNK"/>
    <property type="match status" value="1"/>
</dbReference>
<organism evidence="3 4">
    <name type="scientific">Insulibacter thermoxylanivorax</name>
    <dbReference type="NCBI Taxonomy" id="2749268"/>
    <lineage>
        <taxon>Bacteria</taxon>
        <taxon>Bacillati</taxon>
        <taxon>Bacillota</taxon>
        <taxon>Bacilli</taxon>
        <taxon>Bacillales</taxon>
        <taxon>Paenibacillaceae</taxon>
        <taxon>Insulibacter</taxon>
    </lineage>
</organism>
<dbReference type="Gene3D" id="3.30.70.2050">
    <property type="match status" value="1"/>
</dbReference>
<evidence type="ECO:0000313" key="3">
    <source>
        <dbReference type="EMBL" id="GFR37520.1"/>
    </source>
</evidence>